<dbReference type="SUPFAM" id="SSF56281">
    <property type="entry name" value="Metallo-hydrolase/oxidoreductase"/>
    <property type="match status" value="1"/>
</dbReference>
<dbReference type="GO" id="GO:0016787">
    <property type="term" value="F:hydrolase activity"/>
    <property type="evidence" value="ECO:0007669"/>
    <property type="project" value="UniProtKB-KW"/>
</dbReference>
<comment type="caution">
    <text evidence="2">The sequence shown here is derived from an EMBL/GenBank/DDBJ whole genome shotgun (WGS) entry which is preliminary data.</text>
</comment>
<evidence type="ECO:0000313" key="2">
    <source>
        <dbReference type="EMBL" id="RFU39499.1"/>
    </source>
</evidence>
<dbReference type="Gene3D" id="3.60.15.10">
    <property type="entry name" value="Ribonuclease Z/Hydroxyacylglutathione hydrolase-like"/>
    <property type="match status" value="1"/>
</dbReference>
<dbReference type="InterPro" id="IPR001279">
    <property type="entry name" value="Metallo-B-lactamas"/>
</dbReference>
<evidence type="ECO:0000259" key="1">
    <source>
        <dbReference type="SMART" id="SM00849"/>
    </source>
</evidence>
<dbReference type="InterPro" id="IPR050114">
    <property type="entry name" value="UPF0173_UPF0282_UlaG_hydrolase"/>
</dbReference>
<keyword evidence="2" id="KW-0378">Hydrolase</keyword>
<gene>
    <name evidence="2" type="ORF">DZF91_22025</name>
</gene>
<evidence type="ECO:0000313" key="3">
    <source>
        <dbReference type="Proteomes" id="UP000261811"/>
    </source>
</evidence>
<proteinExistence type="predicted"/>
<name>A0A372JHW8_9ACTN</name>
<accession>A0A372JHW8</accession>
<dbReference type="PANTHER" id="PTHR43546:SF3">
    <property type="entry name" value="UPF0173 METAL-DEPENDENT HYDROLASE MJ1163"/>
    <property type="match status" value="1"/>
</dbReference>
<feature type="domain" description="Metallo-beta-lactamase" evidence="1">
    <location>
        <begin position="7"/>
        <end position="174"/>
    </location>
</feature>
<dbReference type="InterPro" id="IPR036866">
    <property type="entry name" value="RibonucZ/Hydroxyglut_hydro"/>
</dbReference>
<dbReference type="AlphaFoldDB" id="A0A372JHW8"/>
<dbReference type="SMART" id="SM00849">
    <property type="entry name" value="Lactamase_B"/>
    <property type="match status" value="1"/>
</dbReference>
<dbReference type="Pfam" id="PF13483">
    <property type="entry name" value="Lactamase_B_3"/>
    <property type="match status" value="1"/>
</dbReference>
<protein>
    <submittedName>
        <fullName evidence="2">MBL fold metallo-hydrolase</fullName>
    </submittedName>
</protein>
<dbReference type="EMBL" id="QURH01000336">
    <property type="protein sequence ID" value="RFU39499.1"/>
    <property type="molecule type" value="Genomic_DNA"/>
</dbReference>
<dbReference type="PANTHER" id="PTHR43546">
    <property type="entry name" value="UPF0173 METAL-DEPENDENT HYDROLASE MJ1163-RELATED"/>
    <property type="match status" value="1"/>
</dbReference>
<dbReference type="OrthoDB" id="3190691at2"/>
<sequence length="212" mass="23367">MKMVKYGHACVRLEKDGRALAIDPGELTPEPAATEGVEAVLITHQHADHYSVERLWEVPAIYTCPGVARVLDEVDGFRELARDRVHVVRHGDTFEAAGFEVRVVGEKHHLSHLDLPPVDNTGFLLDGEVFHPGDALTRVDVPTLLLPGQAPWLTVPMMTAYLRAVAPQRAFAIHDGLVNEIGLEVLDDVLAMEARRAGREIRRPAVGETVEL</sequence>
<dbReference type="Proteomes" id="UP000261811">
    <property type="component" value="Unassembled WGS sequence"/>
</dbReference>
<dbReference type="RefSeq" id="WP_117359344.1">
    <property type="nucleotide sequence ID" value="NZ_QURH01000336.1"/>
</dbReference>
<reference evidence="2 3" key="1">
    <citation type="submission" date="2018-08" db="EMBL/GenBank/DDBJ databases">
        <title>Actinomadura jelena sp. nov., a novel Actinomycete isolated from soil in Chad.</title>
        <authorList>
            <person name="Shi L."/>
        </authorList>
    </citation>
    <scope>NUCLEOTIDE SEQUENCE [LARGE SCALE GENOMIC DNA]</scope>
    <source>
        <strain evidence="2 3">NEAU-G17</strain>
    </source>
</reference>
<organism evidence="2 3">
    <name type="scientific">Actinomadura logoneensis</name>
    <dbReference type="NCBI Taxonomy" id="2293572"/>
    <lineage>
        <taxon>Bacteria</taxon>
        <taxon>Bacillati</taxon>
        <taxon>Actinomycetota</taxon>
        <taxon>Actinomycetes</taxon>
        <taxon>Streptosporangiales</taxon>
        <taxon>Thermomonosporaceae</taxon>
        <taxon>Actinomadura</taxon>
    </lineage>
</organism>
<keyword evidence="3" id="KW-1185">Reference proteome</keyword>